<dbReference type="AlphaFoldDB" id="A0A443HKZ5"/>
<feature type="transmembrane region" description="Helical" evidence="2">
    <location>
        <begin position="82"/>
        <end position="104"/>
    </location>
</feature>
<feature type="compositionally biased region" description="Low complexity" evidence="1">
    <location>
        <begin position="368"/>
        <end position="381"/>
    </location>
</feature>
<feature type="transmembrane region" description="Helical" evidence="2">
    <location>
        <begin position="7"/>
        <end position="29"/>
    </location>
</feature>
<dbReference type="GeneID" id="39603540"/>
<proteinExistence type="predicted"/>
<comment type="caution">
    <text evidence="3">The sequence shown here is derived from an EMBL/GenBank/DDBJ whole genome shotgun (WGS) entry which is preliminary data.</text>
</comment>
<keyword evidence="2" id="KW-1133">Transmembrane helix</keyword>
<evidence type="ECO:0000256" key="2">
    <source>
        <dbReference type="SAM" id="Phobius"/>
    </source>
</evidence>
<name>A0A443HKZ5_BYSSP</name>
<feature type="transmembrane region" description="Helical" evidence="2">
    <location>
        <begin position="124"/>
        <end position="150"/>
    </location>
</feature>
<dbReference type="RefSeq" id="XP_028482124.1">
    <property type="nucleotide sequence ID" value="XM_028634263.1"/>
</dbReference>
<keyword evidence="2" id="KW-0812">Transmembrane</keyword>
<keyword evidence="4" id="KW-1185">Reference proteome</keyword>
<gene>
    <name evidence="3" type="ORF">C8Q69DRAFT_99509</name>
</gene>
<evidence type="ECO:0000313" key="3">
    <source>
        <dbReference type="EMBL" id="RWQ92479.1"/>
    </source>
</evidence>
<accession>A0A443HKZ5</accession>
<protein>
    <submittedName>
        <fullName evidence="3">Uncharacterized protein</fullName>
    </submittedName>
</protein>
<reference evidence="3 4" key="1">
    <citation type="journal article" date="2018" name="Front. Microbiol.">
        <title>Genomic and genetic insights into a cosmopolitan fungus, Paecilomyces variotii (Eurotiales).</title>
        <authorList>
            <person name="Urquhart A.S."/>
            <person name="Mondo S.J."/>
            <person name="Makela M.R."/>
            <person name="Hane J.K."/>
            <person name="Wiebenga A."/>
            <person name="He G."/>
            <person name="Mihaltcheva S."/>
            <person name="Pangilinan J."/>
            <person name="Lipzen A."/>
            <person name="Barry K."/>
            <person name="de Vries R.P."/>
            <person name="Grigoriev I.V."/>
            <person name="Idnurm A."/>
        </authorList>
    </citation>
    <scope>NUCLEOTIDE SEQUENCE [LARGE SCALE GENOMIC DNA]</scope>
    <source>
        <strain evidence="3 4">CBS 101075</strain>
    </source>
</reference>
<evidence type="ECO:0000256" key="1">
    <source>
        <dbReference type="SAM" id="MobiDB-lite"/>
    </source>
</evidence>
<dbReference type="EMBL" id="RCNU01000013">
    <property type="protein sequence ID" value="RWQ92479.1"/>
    <property type="molecule type" value="Genomic_DNA"/>
</dbReference>
<sequence>MTREAVVLYSFVFFAFVSTFTATVLNGVFAASLRRLSTPHSLDFASVGLNTISCVILLAWTSLIFARGDVLPTTLKSSEKGILFAIVSYLFATIEVTGGAVAWSGVQFLKTSTTKFPSRTESLLIAWTVMWAMSSFFQGLVCGTLIATLMQHSNQDNGRRVVASLERQTTASTSDIRQDRPSAPIRRYSLREKFKSSSERLNSIRSSITGLITPMTPLGRSNSKRVPKHTFPESASGDYDTRERAFDNWDTSSVSRENKETALRSSMLSSKPLPQLPNRSRPQTANTLTGSILSSSSTTLPPSPQGPRCGLPRGVSRPRTVSLESHIHPLFRSDSPSPSPTPSPGTVLTASPLAGQTINTHTVRKIRSSSILQSSQPLPSIDSSEDLSETDRRRPRPAHHNSVSSMPEFVLAAGIRHSALDYEKRKYASKYNPQR</sequence>
<organism evidence="3 4">
    <name type="scientific">Byssochlamys spectabilis</name>
    <name type="common">Paecilomyces variotii</name>
    <dbReference type="NCBI Taxonomy" id="264951"/>
    <lineage>
        <taxon>Eukaryota</taxon>
        <taxon>Fungi</taxon>
        <taxon>Dikarya</taxon>
        <taxon>Ascomycota</taxon>
        <taxon>Pezizomycotina</taxon>
        <taxon>Eurotiomycetes</taxon>
        <taxon>Eurotiomycetidae</taxon>
        <taxon>Eurotiales</taxon>
        <taxon>Thermoascaceae</taxon>
        <taxon>Paecilomyces</taxon>
    </lineage>
</organism>
<dbReference type="Proteomes" id="UP000283841">
    <property type="component" value="Unassembled WGS sequence"/>
</dbReference>
<feature type="compositionally biased region" description="Polar residues" evidence="1">
    <location>
        <begin position="277"/>
        <end position="286"/>
    </location>
</feature>
<keyword evidence="2" id="KW-0472">Membrane</keyword>
<feature type="region of interest" description="Disordered" evidence="1">
    <location>
        <begin position="211"/>
        <end position="354"/>
    </location>
</feature>
<feature type="region of interest" description="Disordered" evidence="1">
    <location>
        <begin position="367"/>
        <end position="408"/>
    </location>
</feature>
<feature type="compositionally biased region" description="Low complexity" evidence="1">
    <location>
        <begin position="287"/>
        <end position="300"/>
    </location>
</feature>
<feature type="transmembrane region" description="Helical" evidence="2">
    <location>
        <begin position="49"/>
        <end position="70"/>
    </location>
</feature>
<evidence type="ECO:0000313" key="4">
    <source>
        <dbReference type="Proteomes" id="UP000283841"/>
    </source>
</evidence>
<dbReference type="VEuPathDB" id="FungiDB:C8Q69DRAFT_99509"/>
<dbReference type="STRING" id="264951.A0A443HKZ5"/>